<keyword evidence="5" id="KW-0808">Transferase</keyword>
<evidence type="ECO:0000256" key="2">
    <source>
        <dbReference type="ARBA" id="ARBA00004370"/>
    </source>
</evidence>
<evidence type="ECO:0000256" key="9">
    <source>
        <dbReference type="ARBA" id="ARBA00023136"/>
    </source>
</evidence>
<dbReference type="GO" id="GO:0016301">
    <property type="term" value="F:kinase activity"/>
    <property type="evidence" value="ECO:0007669"/>
    <property type="project" value="UniProtKB-KW"/>
</dbReference>
<dbReference type="PANTHER" id="PTHR45436">
    <property type="entry name" value="SENSOR HISTIDINE KINASE YKOH"/>
    <property type="match status" value="1"/>
</dbReference>
<evidence type="ECO:0000256" key="1">
    <source>
        <dbReference type="ARBA" id="ARBA00000085"/>
    </source>
</evidence>
<gene>
    <name evidence="12" type="ORF">H8K27_04180</name>
</gene>
<feature type="transmembrane region" description="Helical" evidence="10">
    <location>
        <begin position="159"/>
        <end position="182"/>
    </location>
</feature>
<keyword evidence="9 10" id="KW-0472">Membrane</keyword>
<dbReference type="PRINTS" id="PR00344">
    <property type="entry name" value="BCTRLSENSOR"/>
</dbReference>
<dbReference type="CDD" id="cd00075">
    <property type="entry name" value="HATPase"/>
    <property type="match status" value="1"/>
</dbReference>
<evidence type="ECO:0000256" key="7">
    <source>
        <dbReference type="ARBA" id="ARBA00022777"/>
    </source>
</evidence>
<comment type="caution">
    <text evidence="12">The sequence shown here is derived from an EMBL/GenBank/DDBJ whole genome shotgun (WGS) entry which is preliminary data.</text>
</comment>
<dbReference type="Pfam" id="PF08521">
    <property type="entry name" value="2CSK_N"/>
    <property type="match status" value="1"/>
</dbReference>
<evidence type="ECO:0000313" key="12">
    <source>
        <dbReference type="EMBL" id="MBC3884321.1"/>
    </source>
</evidence>
<evidence type="ECO:0000256" key="10">
    <source>
        <dbReference type="SAM" id="Phobius"/>
    </source>
</evidence>
<dbReference type="InterPro" id="IPR036890">
    <property type="entry name" value="HATPase_C_sf"/>
</dbReference>
<dbReference type="Pfam" id="PF02518">
    <property type="entry name" value="HATPase_c"/>
    <property type="match status" value="1"/>
</dbReference>
<protein>
    <recommendedName>
        <fullName evidence="3">histidine kinase</fullName>
        <ecNumber evidence="3">2.7.13.3</ecNumber>
    </recommendedName>
</protein>
<keyword evidence="6 10" id="KW-0812">Transmembrane</keyword>
<dbReference type="EC" id="2.7.13.3" evidence="3"/>
<dbReference type="InterPro" id="IPR003661">
    <property type="entry name" value="HisK_dim/P_dom"/>
</dbReference>
<dbReference type="PANTHER" id="PTHR45436:SF1">
    <property type="entry name" value="SENSOR PROTEIN QSEC"/>
    <property type="match status" value="1"/>
</dbReference>
<dbReference type="Pfam" id="PF00512">
    <property type="entry name" value="HisKA"/>
    <property type="match status" value="1"/>
</dbReference>
<dbReference type="Proteomes" id="UP000613113">
    <property type="component" value="Unassembled WGS sequence"/>
</dbReference>
<evidence type="ECO:0000313" key="13">
    <source>
        <dbReference type="Proteomes" id="UP000613113"/>
    </source>
</evidence>
<dbReference type="SMART" id="SM00388">
    <property type="entry name" value="HisKA"/>
    <property type="match status" value="1"/>
</dbReference>
<dbReference type="InterPro" id="IPR003594">
    <property type="entry name" value="HATPase_dom"/>
</dbReference>
<proteinExistence type="predicted"/>
<feature type="domain" description="Histidine kinase" evidence="11">
    <location>
        <begin position="243"/>
        <end position="462"/>
    </location>
</feature>
<dbReference type="InterPro" id="IPR036097">
    <property type="entry name" value="HisK_dim/P_sf"/>
</dbReference>
<dbReference type="EMBL" id="JACOGC010000001">
    <property type="protein sequence ID" value="MBC3884321.1"/>
    <property type="molecule type" value="Genomic_DNA"/>
</dbReference>
<comment type="catalytic activity">
    <reaction evidence="1">
        <text>ATP + protein L-histidine = ADP + protein N-phospho-L-histidine.</text>
        <dbReference type="EC" id="2.7.13.3"/>
    </reaction>
</comment>
<evidence type="ECO:0000256" key="3">
    <source>
        <dbReference type="ARBA" id="ARBA00012438"/>
    </source>
</evidence>
<keyword evidence="4" id="KW-0597">Phosphoprotein</keyword>
<keyword evidence="8 10" id="KW-1133">Transmembrane helix</keyword>
<evidence type="ECO:0000259" key="11">
    <source>
        <dbReference type="PROSITE" id="PS50109"/>
    </source>
</evidence>
<evidence type="ECO:0000256" key="8">
    <source>
        <dbReference type="ARBA" id="ARBA00022989"/>
    </source>
</evidence>
<dbReference type="InterPro" id="IPR004358">
    <property type="entry name" value="Sig_transdc_His_kin-like_C"/>
</dbReference>
<dbReference type="PROSITE" id="PS50109">
    <property type="entry name" value="HIS_KIN"/>
    <property type="match status" value="1"/>
</dbReference>
<evidence type="ECO:0000256" key="4">
    <source>
        <dbReference type="ARBA" id="ARBA00022553"/>
    </source>
</evidence>
<name>A0ABR6YK92_9BURK</name>
<evidence type="ECO:0000256" key="5">
    <source>
        <dbReference type="ARBA" id="ARBA00022679"/>
    </source>
</evidence>
<dbReference type="CDD" id="cd00082">
    <property type="entry name" value="HisKA"/>
    <property type="match status" value="1"/>
</dbReference>
<feature type="transmembrane region" description="Helical" evidence="10">
    <location>
        <begin position="12"/>
        <end position="35"/>
    </location>
</feature>
<dbReference type="SUPFAM" id="SSF47384">
    <property type="entry name" value="Homodimeric domain of signal transducing histidine kinase"/>
    <property type="match status" value="1"/>
</dbReference>
<dbReference type="Gene3D" id="1.10.287.130">
    <property type="match status" value="1"/>
</dbReference>
<evidence type="ECO:0000256" key="6">
    <source>
        <dbReference type="ARBA" id="ARBA00022692"/>
    </source>
</evidence>
<dbReference type="InterPro" id="IPR005467">
    <property type="entry name" value="His_kinase_dom"/>
</dbReference>
<keyword evidence="13" id="KW-1185">Reference proteome</keyword>
<comment type="subcellular location">
    <subcellularLocation>
        <location evidence="2">Membrane</location>
    </subcellularLocation>
</comment>
<organism evidence="12 13">
    <name type="scientific">Undibacterium griseum</name>
    <dbReference type="NCBI Taxonomy" id="2762295"/>
    <lineage>
        <taxon>Bacteria</taxon>
        <taxon>Pseudomonadati</taxon>
        <taxon>Pseudomonadota</taxon>
        <taxon>Betaproteobacteria</taxon>
        <taxon>Burkholderiales</taxon>
        <taxon>Oxalobacteraceae</taxon>
        <taxon>Undibacterium</taxon>
    </lineage>
</organism>
<dbReference type="SMART" id="SM00387">
    <property type="entry name" value="HATPase_c"/>
    <property type="match status" value="1"/>
</dbReference>
<keyword evidence="7 12" id="KW-0418">Kinase</keyword>
<dbReference type="RefSeq" id="WP_186861914.1">
    <property type="nucleotide sequence ID" value="NZ_JACOGC010000001.1"/>
</dbReference>
<dbReference type="Gene3D" id="3.30.565.10">
    <property type="entry name" value="Histidine kinase-like ATPase, C-terminal domain"/>
    <property type="match status" value="1"/>
</dbReference>
<sequence>MPAHQPSIRRSLLKWLIAPLLVVNFIGAALVYWLAWTPAQTAFDQSLADTCWALSTRLHKVANHIGVDLPSSVEQVLRVDHVNVVYFVIRSQAGDILAGDKDFPAVSMPVTYNDSIFADGRMRGEAIRIVSIKFLIGDEPVVIHAAETLSKRNAIQSRIFITLITLEIILTVLLISVVWIAVTRGLTPLQNLQQELNRRNFDELSPLPEMAQTSELHPVTQAINRLLHKIEIGSTNQQDFLANIAHQLRTPLAGLKAQIEWIQERYKGDQETSRSASLMMISTERMIRQTNQLLALARAEPGKFERKRLEPLSLNQIIAESIHVFFNAADRKHIDLGFDLQPVTILGDAFLLRDLIENIIDNAISYTPENGIVTVRCHSNADGAGVFSVEDNGPGIPAAERKHIFERRYRINERPAITSQVSGNGLGLSIVSDIAKDHDARIELQDAHDGGTVFLVEFPPVPHESI</sequence>
<accession>A0ABR6YK92</accession>
<reference evidence="12 13" key="1">
    <citation type="submission" date="2020-08" db="EMBL/GenBank/DDBJ databases">
        <title>Novel species isolated from subtropical streams in China.</title>
        <authorList>
            <person name="Lu H."/>
        </authorList>
    </citation>
    <scope>NUCLEOTIDE SEQUENCE [LARGE SCALE GENOMIC DNA]</scope>
    <source>
        <strain evidence="12 13">FT31W</strain>
    </source>
</reference>
<dbReference type="SUPFAM" id="SSF55874">
    <property type="entry name" value="ATPase domain of HSP90 chaperone/DNA topoisomerase II/histidine kinase"/>
    <property type="match status" value="1"/>
</dbReference>
<dbReference type="InterPro" id="IPR050428">
    <property type="entry name" value="TCS_sensor_his_kinase"/>
</dbReference>
<dbReference type="InterPro" id="IPR013727">
    <property type="entry name" value="2CSK_N"/>
</dbReference>